<accession>A0ABV0PLX0</accession>
<evidence type="ECO:0000313" key="1">
    <source>
        <dbReference type="EMBL" id="MEQ2184426.1"/>
    </source>
</evidence>
<proteinExistence type="predicted"/>
<reference evidence="1 2" key="1">
    <citation type="submission" date="2021-06" db="EMBL/GenBank/DDBJ databases">
        <authorList>
            <person name="Palmer J.M."/>
        </authorList>
    </citation>
    <scope>NUCLEOTIDE SEQUENCE [LARGE SCALE GENOMIC DNA]</scope>
    <source>
        <strain evidence="1 2">GA_2019</strain>
        <tissue evidence="1">Muscle</tissue>
    </source>
</reference>
<protein>
    <submittedName>
        <fullName evidence="1">Uncharacterized protein</fullName>
    </submittedName>
</protein>
<dbReference type="EMBL" id="JAHRIO010080368">
    <property type="protein sequence ID" value="MEQ2184426.1"/>
    <property type="molecule type" value="Genomic_DNA"/>
</dbReference>
<feature type="non-terminal residue" evidence="1">
    <location>
        <position position="1"/>
    </location>
</feature>
<comment type="caution">
    <text evidence="1">The sequence shown here is derived from an EMBL/GenBank/DDBJ whole genome shotgun (WGS) entry which is preliminary data.</text>
</comment>
<gene>
    <name evidence="1" type="ORF">GOODEAATRI_007821</name>
</gene>
<sequence>SEECRQRESVAVLLEERLQRERSWVRKLEGDLRRAASVLTAIATDPKKIPGAQVKMHKLLQVLDTSELQERGSSLSESSGRISGELKPQTPEVEAASFTINWVTTQNQGLTVHNLLNKAKNDSSSCLQHRHGEHLQGSSVPDGQTQTRGPLACSWTHMGAQRCCSVPQQPGAWKKVALSLAVSSHQVFPSGSGNVSPVISVINI</sequence>
<organism evidence="1 2">
    <name type="scientific">Goodea atripinnis</name>
    <dbReference type="NCBI Taxonomy" id="208336"/>
    <lineage>
        <taxon>Eukaryota</taxon>
        <taxon>Metazoa</taxon>
        <taxon>Chordata</taxon>
        <taxon>Craniata</taxon>
        <taxon>Vertebrata</taxon>
        <taxon>Euteleostomi</taxon>
        <taxon>Actinopterygii</taxon>
        <taxon>Neopterygii</taxon>
        <taxon>Teleostei</taxon>
        <taxon>Neoteleostei</taxon>
        <taxon>Acanthomorphata</taxon>
        <taxon>Ovalentaria</taxon>
        <taxon>Atherinomorphae</taxon>
        <taxon>Cyprinodontiformes</taxon>
        <taxon>Goodeidae</taxon>
        <taxon>Goodea</taxon>
    </lineage>
</organism>
<dbReference type="Proteomes" id="UP001476798">
    <property type="component" value="Unassembled WGS sequence"/>
</dbReference>
<name>A0ABV0PLX0_9TELE</name>
<evidence type="ECO:0000313" key="2">
    <source>
        <dbReference type="Proteomes" id="UP001476798"/>
    </source>
</evidence>
<keyword evidence="2" id="KW-1185">Reference proteome</keyword>